<comment type="cofactor">
    <cofactor evidence="1">
        <name>Fe cation</name>
        <dbReference type="ChEBI" id="CHEBI:24875"/>
    </cofactor>
</comment>
<feature type="domain" description="VOC" evidence="6">
    <location>
        <begin position="10"/>
        <end position="140"/>
    </location>
</feature>
<dbReference type="InterPro" id="IPR037523">
    <property type="entry name" value="VOC_core"/>
</dbReference>
<protein>
    <submittedName>
        <fullName evidence="7">4-hydroxyphenylpyruvate dioxygenase</fullName>
    </submittedName>
</protein>
<dbReference type="PIRSF" id="PIRSF009283">
    <property type="entry name" value="HPP_dOase"/>
    <property type="match status" value="1"/>
</dbReference>
<gene>
    <name evidence="7" type="primary">hppD</name>
    <name evidence="7" type="ORF">GCM10023188_06850</name>
</gene>
<dbReference type="InterPro" id="IPR041736">
    <property type="entry name" value="4OHPhenylPyrv_dOase_N"/>
</dbReference>
<keyword evidence="5" id="KW-0408">Iron</keyword>
<dbReference type="Proteomes" id="UP001500552">
    <property type="component" value="Unassembled WGS sequence"/>
</dbReference>
<keyword evidence="7" id="KW-0560">Oxidoreductase</keyword>
<dbReference type="PROSITE" id="PS51819">
    <property type="entry name" value="VOC"/>
    <property type="match status" value="2"/>
</dbReference>
<dbReference type="InterPro" id="IPR005956">
    <property type="entry name" value="4OHPhenylPyrv_dOase"/>
</dbReference>
<sequence>MATDLLPLNGTDHIEFYVGNAKQAAHFYQTAFGFKLIAYAGPETGVRDRASYVLVQDKIRFVLTTSLDPNSAISKHVLQHGDGVKVLALWVDDAEKSFYDTVARGAKPAIEPKTLQDEHGEVKISAIHTYGETIHTFVERSNYNGPFMPGYIAKTSALEVKPLGLKYVDHCVGNVELGRMNEWVAFYEKVMGFNLLITFDDKDISTEYTALMSKVVSNGNGYVKFPINEPAKGKKKSQIDEYLEFYRGAGVQHIAIATDDILYTVAELRRRGVEFLYVPETYYETLFDRVGKIDEEMEALKAQNILVDRDEEGYLLQIFTKPVEDRPTVFYEIIQRKGAKSFGKGNFKALFESIEREQALRGNL</sequence>
<evidence type="ECO:0000313" key="8">
    <source>
        <dbReference type="Proteomes" id="UP001500552"/>
    </source>
</evidence>
<dbReference type="CDD" id="cd07250">
    <property type="entry name" value="HPPD_C_like"/>
    <property type="match status" value="1"/>
</dbReference>
<dbReference type="PANTHER" id="PTHR11959">
    <property type="entry name" value="4-HYDROXYPHENYLPYRUVATE DIOXYGENASE"/>
    <property type="match status" value="1"/>
</dbReference>
<feature type="domain" description="VOC" evidence="6">
    <location>
        <begin position="167"/>
        <end position="321"/>
    </location>
</feature>
<keyword evidence="3" id="KW-0479">Metal-binding</keyword>
<dbReference type="InterPro" id="IPR004360">
    <property type="entry name" value="Glyas_Fos-R_dOase_dom"/>
</dbReference>
<name>A0ABP8LB92_9BACT</name>
<accession>A0ABP8LB92</accession>
<dbReference type="CDD" id="cd08342">
    <property type="entry name" value="HPPD_N_like"/>
    <property type="match status" value="1"/>
</dbReference>
<evidence type="ECO:0000259" key="6">
    <source>
        <dbReference type="PROSITE" id="PS51819"/>
    </source>
</evidence>
<dbReference type="GO" id="GO:0051213">
    <property type="term" value="F:dioxygenase activity"/>
    <property type="evidence" value="ECO:0007669"/>
    <property type="project" value="UniProtKB-KW"/>
</dbReference>
<dbReference type="PROSITE" id="PS00934">
    <property type="entry name" value="GLYOXALASE_I_1"/>
    <property type="match status" value="1"/>
</dbReference>
<organism evidence="7 8">
    <name type="scientific">Pontibacter saemangeumensis</name>
    <dbReference type="NCBI Taxonomy" id="1084525"/>
    <lineage>
        <taxon>Bacteria</taxon>
        <taxon>Pseudomonadati</taxon>
        <taxon>Bacteroidota</taxon>
        <taxon>Cytophagia</taxon>
        <taxon>Cytophagales</taxon>
        <taxon>Hymenobacteraceae</taxon>
        <taxon>Pontibacter</taxon>
    </lineage>
</organism>
<dbReference type="EMBL" id="BAABHC010000002">
    <property type="protein sequence ID" value="GAA4425677.1"/>
    <property type="molecule type" value="Genomic_DNA"/>
</dbReference>
<keyword evidence="7" id="KW-0223">Dioxygenase</keyword>
<evidence type="ECO:0000256" key="3">
    <source>
        <dbReference type="ARBA" id="ARBA00022723"/>
    </source>
</evidence>
<evidence type="ECO:0000256" key="4">
    <source>
        <dbReference type="ARBA" id="ARBA00022737"/>
    </source>
</evidence>
<dbReference type="RefSeq" id="WP_345156783.1">
    <property type="nucleotide sequence ID" value="NZ_BAABHC010000002.1"/>
</dbReference>
<dbReference type="Pfam" id="PF14696">
    <property type="entry name" value="Glyoxalase_5"/>
    <property type="match status" value="1"/>
</dbReference>
<dbReference type="PANTHER" id="PTHR11959:SF1">
    <property type="entry name" value="4-HYDROXYPHENYLPYRUVATE DIOXYGENASE"/>
    <property type="match status" value="1"/>
</dbReference>
<proteinExistence type="inferred from homology"/>
<comment type="similarity">
    <text evidence="2">Belongs to the 4HPPD family.</text>
</comment>
<dbReference type="Pfam" id="PF00903">
    <property type="entry name" value="Glyoxalase"/>
    <property type="match status" value="1"/>
</dbReference>
<evidence type="ECO:0000313" key="7">
    <source>
        <dbReference type="EMBL" id="GAA4425677.1"/>
    </source>
</evidence>
<evidence type="ECO:0000256" key="2">
    <source>
        <dbReference type="ARBA" id="ARBA00005877"/>
    </source>
</evidence>
<dbReference type="InterPro" id="IPR029068">
    <property type="entry name" value="Glyas_Bleomycin-R_OHBP_Dase"/>
</dbReference>
<dbReference type="Gene3D" id="3.10.180.10">
    <property type="entry name" value="2,3-Dihydroxybiphenyl 1,2-Dioxygenase, domain 1"/>
    <property type="match status" value="2"/>
</dbReference>
<reference evidence="8" key="1">
    <citation type="journal article" date="2019" name="Int. J. Syst. Evol. Microbiol.">
        <title>The Global Catalogue of Microorganisms (GCM) 10K type strain sequencing project: providing services to taxonomists for standard genome sequencing and annotation.</title>
        <authorList>
            <consortium name="The Broad Institute Genomics Platform"/>
            <consortium name="The Broad Institute Genome Sequencing Center for Infectious Disease"/>
            <person name="Wu L."/>
            <person name="Ma J."/>
        </authorList>
    </citation>
    <scope>NUCLEOTIDE SEQUENCE [LARGE SCALE GENOMIC DNA]</scope>
    <source>
        <strain evidence="8">JCM 17926</strain>
    </source>
</reference>
<dbReference type="InterPro" id="IPR041735">
    <property type="entry name" value="4OHPhenylPyrv_dOase_C"/>
</dbReference>
<evidence type="ECO:0000256" key="5">
    <source>
        <dbReference type="ARBA" id="ARBA00023004"/>
    </source>
</evidence>
<evidence type="ECO:0000256" key="1">
    <source>
        <dbReference type="ARBA" id="ARBA00001962"/>
    </source>
</evidence>
<comment type="caution">
    <text evidence="7">The sequence shown here is derived from an EMBL/GenBank/DDBJ whole genome shotgun (WGS) entry which is preliminary data.</text>
</comment>
<dbReference type="NCBIfam" id="TIGR01263">
    <property type="entry name" value="4HPPD"/>
    <property type="match status" value="1"/>
</dbReference>
<dbReference type="InterPro" id="IPR018146">
    <property type="entry name" value="Glyoxalase_1_CS"/>
</dbReference>
<keyword evidence="8" id="KW-1185">Reference proteome</keyword>
<keyword evidence="4" id="KW-0677">Repeat</keyword>
<dbReference type="SUPFAM" id="SSF54593">
    <property type="entry name" value="Glyoxalase/Bleomycin resistance protein/Dihydroxybiphenyl dioxygenase"/>
    <property type="match status" value="1"/>
</dbReference>